<protein>
    <submittedName>
        <fullName evidence="1">Uncharacterized protein</fullName>
    </submittedName>
</protein>
<sequence length="88" mass="9534">MCFPGYSKTCMPTVRQMIVDCLAARPLPIRCGPCLTAKSTNNATNNRSSNGANCVSSTANSNISNSYIINNINKNNNNNNNNNKNVHL</sequence>
<organism evidence="1 2">
    <name type="scientific">Vespula germanica</name>
    <name type="common">German yellow jacket</name>
    <name type="synonym">Paravespula germanica</name>
    <dbReference type="NCBI Taxonomy" id="30212"/>
    <lineage>
        <taxon>Eukaryota</taxon>
        <taxon>Metazoa</taxon>
        <taxon>Ecdysozoa</taxon>
        <taxon>Arthropoda</taxon>
        <taxon>Hexapoda</taxon>
        <taxon>Insecta</taxon>
        <taxon>Pterygota</taxon>
        <taxon>Neoptera</taxon>
        <taxon>Endopterygota</taxon>
        <taxon>Hymenoptera</taxon>
        <taxon>Apocrita</taxon>
        <taxon>Aculeata</taxon>
        <taxon>Vespoidea</taxon>
        <taxon>Vespidae</taxon>
        <taxon>Vespinae</taxon>
        <taxon>Vespula</taxon>
    </lineage>
</organism>
<evidence type="ECO:0000313" key="2">
    <source>
        <dbReference type="Proteomes" id="UP000617340"/>
    </source>
</evidence>
<comment type="caution">
    <text evidence="1">The sequence shown here is derived from an EMBL/GenBank/DDBJ whole genome shotgun (WGS) entry which is preliminary data.</text>
</comment>
<dbReference type="Proteomes" id="UP000617340">
    <property type="component" value="Unassembled WGS sequence"/>
</dbReference>
<name>A0A834NN17_VESGE</name>
<proteinExistence type="predicted"/>
<keyword evidence="2" id="KW-1185">Reference proteome</keyword>
<gene>
    <name evidence="1" type="ORF">HZH68_002775</name>
</gene>
<accession>A0A834NN17</accession>
<dbReference type="AlphaFoldDB" id="A0A834NN17"/>
<dbReference type="EMBL" id="JACSDZ010000002">
    <property type="protein sequence ID" value="KAF7414286.1"/>
    <property type="molecule type" value="Genomic_DNA"/>
</dbReference>
<reference evidence="1" key="1">
    <citation type="journal article" date="2020" name="G3 (Bethesda)">
        <title>High-Quality Assemblies for Three Invasive Social Wasps from the &lt;i&gt;Vespula&lt;/i&gt; Genus.</title>
        <authorList>
            <person name="Harrop T.W.R."/>
            <person name="Guhlin J."/>
            <person name="McLaughlin G.M."/>
            <person name="Permina E."/>
            <person name="Stockwell P."/>
            <person name="Gilligan J."/>
            <person name="Le Lec M.F."/>
            <person name="Gruber M.A.M."/>
            <person name="Quinn O."/>
            <person name="Lovegrove M."/>
            <person name="Duncan E.J."/>
            <person name="Remnant E.J."/>
            <person name="Van Eeckhoven J."/>
            <person name="Graham B."/>
            <person name="Knapp R.A."/>
            <person name="Langford K.W."/>
            <person name="Kronenberg Z."/>
            <person name="Press M.O."/>
            <person name="Eacker S.M."/>
            <person name="Wilson-Rankin E.E."/>
            <person name="Purcell J."/>
            <person name="Lester P.J."/>
            <person name="Dearden P.K."/>
        </authorList>
    </citation>
    <scope>NUCLEOTIDE SEQUENCE</scope>
    <source>
        <strain evidence="1">Linc-1</strain>
    </source>
</reference>
<evidence type="ECO:0000313" key="1">
    <source>
        <dbReference type="EMBL" id="KAF7414286.1"/>
    </source>
</evidence>